<evidence type="ECO:0000259" key="1">
    <source>
        <dbReference type="Pfam" id="PF02470"/>
    </source>
</evidence>
<dbReference type="InterPro" id="IPR005693">
    <property type="entry name" value="Mce"/>
</dbReference>
<dbReference type="AlphaFoldDB" id="A0A6I4WK68"/>
<dbReference type="Pfam" id="PF11887">
    <property type="entry name" value="Mce4_CUP1"/>
    <property type="match status" value="1"/>
</dbReference>
<dbReference type="GO" id="GO:0051701">
    <property type="term" value="P:biological process involved in interaction with host"/>
    <property type="evidence" value="ECO:0007669"/>
    <property type="project" value="TreeGrafter"/>
</dbReference>
<dbReference type="PANTHER" id="PTHR33371">
    <property type="entry name" value="INTERMEMBRANE PHOSPHOLIPID TRANSPORT SYSTEM BINDING PROTEIN MLAD-RELATED"/>
    <property type="match status" value="1"/>
</dbReference>
<dbReference type="EMBL" id="WUTW01000010">
    <property type="protein sequence ID" value="MXQ68076.1"/>
    <property type="molecule type" value="Genomic_DNA"/>
</dbReference>
<reference evidence="3 4" key="1">
    <citation type="submission" date="2019-12" db="EMBL/GenBank/DDBJ databases">
        <title>Nocardia macrotermitis sp. nov. and Nocardia aurantia sp. nov., isolated from the gut of the fungus growing-termite Macrotermes natalensis.</title>
        <authorList>
            <person name="Christine B."/>
            <person name="Rene B."/>
        </authorList>
    </citation>
    <scope>NUCLEOTIDE SEQUENCE [LARGE SCALE GENOMIC DNA]</scope>
    <source>
        <strain evidence="3 4">DSM 102126</strain>
    </source>
</reference>
<evidence type="ECO:0000313" key="3">
    <source>
        <dbReference type="EMBL" id="MXQ68076.1"/>
    </source>
</evidence>
<dbReference type="NCBIfam" id="TIGR00996">
    <property type="entry name" value="Mtu_fam_mce"/>
    <property type="match status" value="1"/>
</dbReference>
<proteinExistence type="predicted"/>
<dbReference type="InterPro" id="IPR003399">
    <property type="entry name" value="Mce/MlaD"/>
</dbReference>
<name>A0A6I4WK68_9ACTN</name>
<evidence type="ECO:0000313" key="4">
    <source>
        <dbReference type="Proteomes" id="UP000431901"/>
    </source>
</evidence>
<dbReference type="InterPro" id="IPR052336">
    <property type="entry name" value="MlaD_Phospholipid_Transporter"/>
</dbReference>
<feature type="domain" description="Mce/MlaD" evidence="1">
    <location>
        <begin position="46"/>
        <end position="121"/>
    </location>
</feature>
<sequence length="425" mass="45724">MRHRNKAAAGVVGQRSAGVAFLLVPALLVWLSIAVYNKQFTHVEWVTVKTDTTGSEMHPHADVKLRGVVVGEVRDISTDGRVATLKLAMQPDKMKMIPSDVQAQMLPTTLFGQRYVALVPPTQPSPARLAAGTVIGQDRSSNAIELQRVLNNLMPLITAVQPEKLSASLTAVSQALEGRGTDLGQTMVQLDSYLKKFNPSLPELNRTFTELVQVARTYSEATPDILTALNDLTSTSRTIVDQEKSLSVMYSSLTSASENIDDFLRENSGNLIRVSTQSRASLQTLARYAPELPCTLGMMNDFIPLMDKVLGKGTSSPGLHVEVKSVPSKGAYVPGKDRPRFGGNDGPHCYSVPYGSSPRQQTAAANVATPTAVAPGGLGLPNSPEENRLVNELLAPGMQEIPETLPNWSSVLAGPLYRGTEVKLG</sequence>
<protein>
    <submittedName>
        <fullName evidence="3">MCE family protein</fullName>
    </submittedName>
</protein>
<dbReference type="RefSeq" id="WP_161106262.1">
    <property type="nucleotide sequence ID" value="NZ_JBHLYI010000020.1"/>
</dbReference>
<evidence type="ECO:0000259" key="2">
    <source>
        <dbReference type="Pfam" id="PF11887"/>
    </source>
</evidence>
<dbReference type="Pfam" id="PF02470">
    <property type="entry name" value="MlaD"/>
    <property type="match status" value="1"/>
</dbReference>
<feature type="domain" description="Mammalian cell entry C-terminal" evidence="2">
    <location>
        <begin position="125"/>
        <end position="347"/>
    </location>
</feature>
<dbReference type="GO" id="GO:0005576">
    <property type="term" value="C:extracellular region"/>
    <property type="evidence" value="ECO:0007669"/>
    <property type="project" value="TreeGrafter"/>
</dbReference>
<dbReference type="PANTHER" id="PTHR33371:SF19">
    <property type="entry name" value="MCE-FAMILY PROTEIN MCE4A"/>
    <property type="match status" value="1"/>
</dbReference>
<comment type="caution">
    <text evidence="3">The sequence shown here is derived from an EMBL/GenBank/DDBJ whole genome shotgun (WGS) entry which is preliminary data.</text>
</comment>
<accession>A0A6I4WK68</accession>
<dbReference type="InterPro" id="IPR024516">
    <property type="entry name" value="Mce_C"/>
</dbReference>
<dbReference type="OrthoDB" id="3460188at2"/>
<dbReference type="Proteomes" id="UP000431901">
    <property type="component" value="Unassembled WGS sequence"/>
</dbReference>
<organism evidence="3 4">
    <name type="scientific">Actinomadura rayongensis</name>
    <dbReference type="NCBI Taxonomy" id="1429076"/>
    <lineage>
        <taxon>Bacteria</taxon>
        <taxon>Bacillati</taxon>
        <taxon>Actinomycetota</taxon>
        <taxon>Actinomycetes</taxon>
        <taxon>Streptosporangiales</taxon>
        <taxon>Thermomonosporaceae</taxon>
        <taxon>Actinomadura</taxon>
    </lineage>
</organism>
<keyword evidence="4" id="KW-1185">Reference proteome</keyword>
<gene>
    <name evidence="3" type="ORF">GQ466_29075</name>
</gene>